<accession>A0A3E1AZW6</accession>
<dbReference type="EMBL" id="NAOO01000044">
    <property type="protein sequence ID" value="RFB83134.1"/>
    <property type="molecule type" value="Genomic_DNA"/>
</dbReference>
<dbReference type="GO" id="GO:0043565">
    <property type="term" value="F:sequence-specific DNA binding"/>
    <property type="evidence" value="ECO:0007669"/>
    <property type="project" value="TreeGrafter"/>
</dbReference>
<evidence type="ECO:0000259" key="5">
    <source>
        <dbReference type="PROSITE" id="PS50931"/>
    </source>
</evidence>
<evidence type="ECO:0000256" key="1">
    <source>
        <dbReference type="ARBA" id="ARBA00009437"/>
    </source>
</evidence>
<name>A0A3E1AZW6_RHILT</name>
<evidence type="ECO:0000313" key="6">
    <source>
        <dbReference type="EMBL" id="RFB83134.1"/>
    </source>
</evidence>
<sequence length="357" mass="40326">MLPRRVSMCRSHVVLSQLWKFSRSLPSIPPLSVAQAKHGFCRLCRRKRSHLISILFMSKLRSLVPSPHSLFVFEAAARNLNFAMASKELNVTQPSVSHSIKALEKHCGAVLFTRENRGVQLTEVGRVLYDGVRASFSRMEESFKAISPEATQYLTLAASTSMAAHWLMPKLYELQHDHPNLKIKVVTTDRDVEPDSEIDMTIWIRDRGFQRANTWFMCDEVVFPVCSPAYVASHPRIENVSDLSNHNLLHSFDPHRKRISWDEWFDRVGAGAAQAPPNMVASDYQLVMLGALSGEGIALGWNFSAQLLLKNKLLLRPLDVSVKTGGAFFLVANERRADQDKLGILVEWFLSQTADLR</sequence>
<dbReference type="Gene3D" id="1.10.10.10">
    <property type="entry name" value="Winged helix-like DNA-binding domain superfamily/Winged helix DNA-binding domain"/>
    <property type="match status" value="1"/>
</dbReference>
<dbReference type="SUPFAM" id="SSF53850">
    <property type="entry name" value="Periplasmic binding protein-like II"/>
    <property type="match status" value="1"/>
</dbReference>
<dbReference type="Gene3D" id="3.40.190.10">
    <property type="entry name" value="Periplasmic binding protein-like II"/>
    <property type="match status" value="2"/>
</dbReference>
<dbReference type="InterPro" id="IPR058163">
    <property type="entry name" value="LysR-type_TF_proteobact-type"/>
</dbReference>
<keyword evidence="3" id="KW-0238">DNA-binding</keyword>
<dbReference type="InterPro" id="IPR036388">
    <property type="entry name" value="WH-like_DNA-bd_sf"/>
</dbReference>
<dbReference type="InterPro" id="IPR000847">
    <property type="entry name" value="LysR_HTH_N"/>
</dbReference>
<dbReference type="InterPro" id="IPR036390">
    <property type="entry name" value="WH_DNA-bd_sf"/>
</dbReference>
<dbReference type="Proteomes" id="UP000256748">
    <property type="component" value="Unassembled WGS sequence"/>
</dbReference>
<dbReference type="AlphaFoldDB" id="A0A3E1AZW6"/>
<proteinExistence type="inferred from homology"/>
<evidence type="ECO:0000313" key="7">
    <source>
        <dbReference type="Proteomes" id="UP000256748"/>
    </source>
</evidence>
<organism evidence="6 7">
    <name type="scientific">Rhizobium leguminosarum bv. trifolii</name>
    <dbReference type="NCBI Taxonomy" id="386"/>
    <lineage>
        <taxon>Bacteria</taxon>
        <taxon>Pseudomonadati</taxon>
        <taxon>Pseudomonadota</taxon>
        <taxon>Alphaproteobacteria</taxon>
        <taxon>Hyphomicrobiales</taxon>
        <taxon>Rhizobiaceae</taxon>
        <taxon>Rhizobium/Agrobacterium group</taxon>
        <taxon>Rhizobium</taxon>
    </lineage>
</organism>
<keyword evidence="4" id="KW-0804">Transcription</keyword>
<comment type="caution">
    <text evidence="6">The sequence shown here is derived from an EMBL/GenBank/DDBJ whole genome shotgun (WGS) entry which is preliminary data.</text>
</comment>
<feature type="domain" description="HTH lysR-type" evidence="5">
    <location>
        <begin position="65"/>
        <end position="122"/>
    </location>
</feature>
<dbReference type="Pfam" id="PF00126">
    <property type="entry name" value="HTH_1"/>
    <property type="match status" value="1"/>
</dbReference>
<gene>
    <name evidence="6" type="ORF">B5K10_29400</name>
</gene>
<dbReference type="Pfam" id="PF03466">
    <property type="entry name" value="LysR_substrate"/>
    <property type="match status" value="1"/>
</dbReference>
<protein>
    <recommendedName>
        <fullName evidence="5">HTH lysR-type domain-containing protein</fullName>
    </recommendedName>
</protein>
<dbReference type="SUPFAM" id="SSF46785">
    <property type="entry name" value="Winged helix' DNA-binding domain"/>
    <property type="match status" value="1"/>
</dbReference>
<dbReference type="PRINTS" id="PR00039">
    <property type="entry name" value="HTHLYSR"/>
</dbReference>
<dbReference type="PROSITE" id="PS50931">
    <property type="entry name" value="HTH_LYSR"/>
    <property type="match status" value="1"/>
</dbReference>
<evidence type="ECO:0000256" key="3">
    <source>
        <dbReference type="ARBA" id="ARBA00023125"/>
    </source>
</evidence>
<dbReference type="GO" id="GO:0003700">
    <property type="term" value="F:DNA-binding transcription factor activity"/>
    <property type="evidence" value="ECO:0007669"/>
    <property type="project" value="InterPro"/>
</dbReference>
<dbReference type="PANTHER" id="PTHR30537">
    <property type="entry name" value="HTH-TYPE TRANSCRIPTIONAL REGULATOR"/>
    <property type="match status" value="1"/>
</dbReference>
<dbReference type="PANTHER" id="PTHR30537:SF26">
    <property type="entry name" value="GLYCINE CLEAVAGE SYSTEM TRANSCRIPTIONAL ACTIVATOR"/>
    <property type="match status" value="1"/>
</dbReference>
<comment type="similarity">
    <text evidence="1">Belongs to the LysR transcriptional regulatory family.</text>
</comment>
<reference evidence="6 7" key="1">
    <citation type="submission" date="2017-03" db="EMBL/GenBank/DDBJ databases">
        <title>Genome analysis of Rhizobial strains effectives or ineffectives for nitrogen fixation isolated from bean seeds.</title>
        <authorList>
            <person name="Peralta H."/>
            <person name="Aguilar-Vera A."/>
            <person name="Mora Y."/>
            <person name="Vargas-Lagunas C."/>
            <person name="Girard L."/>
            <person name="Mora J."/>
        </authorList>
    </citation>
    <scope>NUCLEOTIDE SEQUENCE [LARGE SCALE GENOMIC DNA]</scope>
    <source>
        <strain evidence="6 7">CCGM5</strain>
    </source>
</reference>
<dbReference type="GO" id="GO:0006351">
    <property type="term" value="P:DNA-templated transcription"/>
    <property type="evidence" value="ECO:0007669"/>
    <property type="project" value="TreeGrafter"/>
</dbReference>
<dbReference type="InterPro" id="IPR005119">
    <property type="entry name" value="LysR_subst-bd"/>
</dbReference>
<keyword evidence="2" id="KW-0805">Transcription regulation</keyword>
<evidence type="ECO:0000256" key="2">
    <source>
        <dbReference type="ARBA" id="ARBA00023015"/>
    </source>
</evidence>
<evidence type="ECO:0000256" key="4">
    <source>
        <dbReference type="ARBA" id="ARBA00023163"/>
    </source>
</evidence>